<dbReference type="NCBIfam" id="TIGR00254">
    <property type="entry name" value="GGDEF"/>
    <property type="match status" value="1"/>
</dbReference>
<dbReference type="Pfam" id="PF00563">
    <property type="entry name" value="EAL"/>
    <property type="match status" value="1"/>
</dbReference>
<dbReference type="InterPro" id="IPR050706">
    <property type="entry name" value="Cyclic-di-GMP_PDE-like"/>
</dbReference>
<proteinExistence type="predicted"/>
<evidence type="ECO:0000313" key="4">
    <source>
        <dbReference type="EMBL" id="PPJ26824.1"/>
    </source>
</evidence>
<dbReference type="PANTHER" id="PTHR33121">
    <property type="entry name" value="CYCLIC DI-GMP PHOSPHODIESTERASE PDEF"/>
    <property type="match status" value="1"/>
</dbReference>
<dbReference type="AlphaFoldDB" id="A0A2S6A476"/>
<dbReference type="InterPro" id="IPR001633">
    <property type="entry name" value="EAL_dom"/>
</dbReference>
<keyword evidence="5" id="KW-1185">Reference proteome</keyword>
<dbReference type="InterPro" id="IPR000160">
    <property type="entry name" value="GGDEF_dom"/>
</dbReference>
<dbReference type="CDD" id="cd01948">
    <property type="entry name" value="EAL"/>
    <property type="match status" value="1"/>
</dbReference>
<accession>A0A2S6A476</accession>
<dbReference type="PANTHER" id="PTHR33121:SF70">
    <property type="entry name" value="SIGNALING PROTEIN YKOW"/>
    <property type="match status" value="1"/>
</dbReference>
<keyword evidence="1" id="KW-0472">Membrane</keyword>
<dbReference type="Pfam" id="PF00990">
    <property type="entry name" value="GGDEF"/>
    <property type="match status" value="1"/>
</dbReference>
<feature type="transmembrane region" description="Helical" evidence="1">
    <location>
        <begin position="31"/>
        <end position="51"/>
    </location>
</feature>
<reference evidence="4 5" key="1">
    <citation type="submission" date="2018-02" db="EMBL/GenBank/DDBJ databases">
        <title>8 Nocardia nova and 1 Nocardia cyriacigeorgica strain used for evolution to TMP-SMX.</title>
        <authorList>
            <person name="Mehta H."/>
            <person name="Weng J."/>
            <person name="Shamoo Y."/>
        </authorList>
    </citation>
    <scope>NUCLEOTIDE SEQUENCE [LARGE SCALE GENOMIC DNA]</scope>
    <source>
        <strain evidence="4 5">BAA2227</strain>
    </source>
</reference>
<feature type="transmembrane region" description="Helical" evidence="1">
    <location>
        <begin position="89"/>
        <end position="122"/>
    </location>
</feature>
<evidence type="ECO:0000256" key="1">
    <source>
        <dbReference type="SAM" id="Phobius"/>
    </source>
</evidence>
<keyword evidence="1" id="KW-0812">Transmembrane</keyword>
<dbReference type="EMBL" id="PSZD01000011">
    <property type="protein sequence ID" value="PPJ26824.1"/>
    <property type="molecule type" value="Genomic_DNA"/>
</dbReference>
<dbReference type="CDD" id="cd01949">
    <property type="entry name" value="GGDEF"/>
    <property type="match status" value="1"/>
</dbReference>
<dbReference type="PROSITE" id="PS50883">
    <property type="entry name" value="EAL"/>
    <property type="match status" value="1"/>
</dbReference>
<dbReference type="PROSITE" id="PS50887">
    <property type="entry name" value="GGDEF"/>
    <property type="match status" value="1"/>
</dbReference>
<feature type="transmembrane region" description="Helical" evidence="1">
    <location>
        <begin position="129"/>
        <end position="150"/>
    </location>
</feature>
<comment type="caution">
    <text evidence="4">The sequence shown here is derived from an EMBL/GenBank/DDBJ whole genome shotgun (WGS) entry which is preliminary data.</text>
</comment>
<protein>
    <submittedName>
        <fullName evidence="4">Bifunctional diguanylate cyclase/phosphodiesterase</fullName>
    </submittedName>
</protein>
<dbReference type="SMART" id="SM00267">
    <property type="entry name" value="GGDEF"/>
    <property type="match status" value="1"/>
</dbReference>
<dbReference type="Gene3D" id="3.30.70.270">
    <property type="match status" value="1"/>
</dbReference>
<evidence type="ECO:0000259" key="3">
    <source>
        <dbReference type="PROSITE" id="PS50887"/>
    </source>
</evidence>
<dbReference type="InterPro" id="IPR035919">
    <property type="entry name" value="EAL_sf"/>
</dbReference>
<dbReference type="GO" id="GO:0071111">
    <property type="term" value="F:cyclic-guanylate-specific phosphodiesterase activity"/>
    <property type="evidence" value="ECO:0007669"/>
    <property type="project" value="InterPro"/>
</dbReference>
<gene>
    <name evidence="4" type="ORF">C5F51_19400</name>
</gene>
<dbReference type="Proteomes" id="UP000238356">
    <property type="component" value="Unassembled WGS sequence"/>
</dbReference>
<dbReference type="InterPro" id="IPR029787">
    <property type="entry name" value="Nucleotide_cyclase"/>
</dbReference>
<name>A0A2S6A476_9NOCA</name>
<feature type="transmembrane region" description="Helical" evidence="1">
    <location>
        <begin position="58"/>
        <end position="77"/>
    </location>
</feature>
<dbReference type="Gene3D" id="3.20.20.450">
    <property type="entry name" value="EAL domain"/>
    <property type="match status" value="1"/>
</dbReference>
<dbReference type="InterPro" id="IPR043128">
    <property type="entry name" value="Rev_trsase/Diguanyl_cyclase"/>
</dbReference>
<feature type="domain" description="GGDEF" evidence="3">
    <location>
        <begin position="186"/>
        <end position="307"/>
    </location>
</feature>
<dbReference type="SUPFAM" id="SSF55073">
    <property type="entry name" value="Nucleotide cyclase"/>
    <property type="match status" value="1"/>
</dbReference>
<keyword evidence="1" id="KW-1133">Transmembrane helix</keyword>
<dbReference type="SMART" id="SM00052">
    <property type="entry name" value="EAL"/>
    <property type="match status" value="1"/>
</dbReference>
<dbReference type="SUPFAM" id="SSF141868">
    <property type="entry name" value="EAL domain-like"/>
    <property type="match status" value="1"/>
</dbReference>
<organism evidence="4 5">
    <name type="scientific">Nocardia nova</name>
    <dbReference type="NCBI Taxonomy" id="37330"/>
    <lineage>
        <taxon>Bacteria</taxon>
        <taxon>Bacillati</taxon>
        <taxon>Actinomycetota</taxon>
        <taxon>Actinomycetes</taxon>
        <taxon>Mycobacteriales</taxon>
        <taxon>Nocardiaceae</taxon>
        <taxon>Nocardia</taxon>
    </lineage>
</organism>
<sequence>MSRTTGAFFFVGGLLAAVVTALTGDGPGSRAVVFGAALVAVLTGILVYLVGERMPVRAHPILVSLGTVLITIAIHWLPGDTAAVTLSSIYVFVACDAAFFFSTYVTGLEIGFAVVCCMAVLGTREHLQWWTGVIAAGVTVMVGVVVTIVARRAAEADIDVLTGLLNRRGFDRLLNAEIAKAGRLGQRPALVLADLDRFQTDDNGHLDQPTGDAVLQHVADTWSELLTPEQTLARLGGDLFAVLLPDTTERAAVGLTDRMRAATTTGCSAGVTSWQPREPASMLVSRADVGRYRAKQAGPNQTRLESRQRVALAEELRRAIAEDNNLEVRYQPIVSLPLGDKVVGVEALLRWSSATEPGLSTIEVIRAAEEYNLIADLDQAVLRRACVDAVTLRRTVADLDLTLNVNVSGLELADSDYGNRVRSILRSTGWHAGQLVLEVTETQLEAESPNAIDNLSALRNAGVRIAIDDFGAGYSSLSRLAAIPADILKVDRSFVAAITADSPAPPLLGVIKALSTALDMEVIAEGVETAHQAAVLTDLGFSLVQGYHYSGPQTVQAILDELITQRGIAAHNEQ</sequence>
<evidence type="ECO:0000259" key="2">
    <source>
        <dbReference type="PROSITE" id="PS50883"/>
    </source>
</evidence>
<evidence type="ECO:0000313" key="5">
    <source>
        <dbReference type="Proteomes" id="UP000238356"/>
    </source>
</evidence>
<feature type="domain" description="EAL" evidence="2">
    <location>
        <begin position="309"/>
        <end position="566"/>
    </location>
</feature>